<feature type="region of interest" description="Disordered" evidence="1">
    <location>
        <begin position="186"/>
        <end position="220"/>
    </location>
</feature>
<protein>
    <recommendedName>
        <fullName evidence="4">Transmembrane protein</fullName>
    </recommendedName>
</protein>
<organism evidence="3">
    <name type="scientific">Cryptomonas curvata</name>
    <dbReference type="NCBI Taxonomy" id="233186"/>
    <lineage>
        <taxon>Eukaryota</taxon>
        <taxon>Cryptophyceae</taxon>
        <taxon>Cryptomonadales</taxon>
        <taxon>Cryptomonadaceae</taxon>
        <taxon>Cryptomonas</taxon>
    </lineage>
</organism>
<dbReference type="AlphaFoldDB" id="A0A7S0MPL4"/>
<accession>A0A7S0MPL4</accession>
<evidence type="ECO:0000256" key="2">
    <source>
        <dbReference type="SAM" id="Phobius"/>
    </source>
</evidence>
<name>A0A7S0MPL4_9CRYP</name>
<gene>
    <name evidence="3" type="ORF">CCUR1050_LOCUS25119</name>
</gene>
<dbReference type="EMBL" id="HBEZ01045588">
    <property type="protein sequence ID" value="CAD8647643.1"/>
    <property type="molecule type" value="Transcribed_RNA"/>
</dbReference>
<feature type="compositionally biased region" description="Basic and acidic residues" evidence="1">
    <location>
        <begin position="204"/>
        <end position="220"/>
    </location>
</feature>
<evidence type="ECO:0000313" key="3">
    <source>
        <dbReference type="EMBL" id="CAD8647643.1"/>
    </source>
</evidence>
<keyword evidence="2" id="KW-0472">Membrane</keyword>
<reference evidence="3" key="1">
    <citation type="submission" date="2021-01" db="EMBL/GenBank/DDBJ databases">
        <authorList>
            <person name="Corre E."/>
            <person name="Pelletier E."/>
            <person name="Niang G."/>
            <person name="Scheremetjew M."/>
            <person name="Finn R."/>
            <person name="Kale V."/>
            <person name="Holt S."/>
            <person name="Cochrane G."/>
            <person name="Meng A."/>
            <person name="Brown T."/>
            <person name="Cohen L."/>
        </authorList>
    </citation>
    <scope>NUCLEOTIDE SEQUENCE</scope>
    <source>
        <strain evidence="3">CCAP979/52</strain>
    </source>
</reference>
<evidence type="ECO:0000256" key="1">
    <source>
        <dbReference type="SAM" id="MobiDB-lite"/>
    </source>
</evidence>
<sequence>MVLAEIVSSYGATPSERPALEDRNFKSKNFRVGLVGACFLVVLSCVIWMHQGHASPVALESRKHKYLGDSHALSAEEARKQADSMFDTQAEKTEHHNIEKKKKGMSATAARSDLFSFFDTLGLNGHSHSHHAAKKQKSKAAVAKKAHKLAKGDDAKEKDAKTEVNIYIKENVADKKAAVKEHAAIVKSSKSRDGPPLPLITKGRQQELADSPESRFEREMREAKDLLKKSKLAGALSQARSISLKADAPYYTS</sequence>
<proteinExistence type="predicted"/>
<keyword evidence="2" id="KW-0812">Transmembrane</keyword>
<feature type="transmembrane region" description="Helical" evidence="2">
    <location>
        <begin position="30"/>
        <end position="49"/>
    </location>
</feature>
<evidence type="ECO:0008006" key="4">
    <source>
        <dbReference type="Google" id="ProtNLM"/>
    </source>
</evidence>
<keyword evidence="2" id="KW-1133">Transmembrane helix</keyword>